<organism evidence="1 2">
    <name type="scientific">Plectus sambesii</name>
    <dbReference type="NCBI Taxonomy" id="2011161"/>
    <lineage>
        <taxon>Eukaryota</taxon>
        <taxon>Metazoa</taxon>
        <taxon>Ecdysozoa</taxon>
        <taxon>Nematoda</taxon>
        <taxon>Chromadorea</taxon>
        <taxon>Plectida</taxon>
        <taxon>Plectina</taxon>
        <taxon>Plectoidea</taxon>
        <taxon>Plectidae</taxon>
        <taxon>Plectus</taxon>
    </lineage>
</organism>
<evidence type="ECO:0000313" key="1">
    <source>
        <dbReference type="Proteomes" id="UP000887566"/>
    </source>
</evidence>
<sequence length="126" mass="13744">MIGRGGYLNFDGDILPTVKFDLAKKAVLVTAAQLTDFDQQEVVKGARSIEADMDILILSTTLENFAAAISNTTYTSTTSTLTPVTFSFTAEAVSKHAESRSFRNNGLFIVYVMMWLPQTVLAINIA</sequence>
<dbReference type="Proteomes" id="UP000887566">
    <property type="component" value="Unplaced"/>
</dbReference>
<name>A0A914VTT9_9BILA</name>
<evidence type="ECO:0000313" key="2">
    <source>
        <dbReference type="WBParaSite" id="PSAMB.scaffold237size62691.g3605.t1"/>
    </source>
</evidence>
<dbReference type="WBParaSite" id="PSAMB.scaffold237size62691.g3605.t1">
    <property type="protein sequence ID" value="PSAMB.scaffold237size62691.g3605.t1"/>
    <property type="gene ID" value="PSAMB.scaffold237size62691.g3605"/>
</dbReference>
<proteinExistence type="predicted"/>
<dbReference type="AlphaFoldDB" id="A0A914VTT9"/>
<protein>
    <submittedName>
        <fullName evidence="2">Uncharacterized protein</fullName>
    </submittedName>
</protein>
<reference evidence="2" key="1">
    <citation type="submission" date="2022-11" db="UniProtKB">
        <authorList>
            <consortium name="WormBaseParasite"/>
        </authorList>
    </citation>
    <scope>IDENTIFICATION</scope>
</reference>
<accession>A0A914VTT9</accession>
<keyword evidence="1" id="KW-1185">Reference proteome</keyword>